<gene>
    <name evidence="2" type="ORF">PC115_g10443</name>
    <name evidence="3" type="ORF">PC117_g11919</name>
    <name evidence="4" type="ORF">PC118_g10492</name>
</gene>
<name>A0A8T1FWS9_9STRA</name>
<dbReference type="EMBL" id="RCMK01000318">
    <property type="protein sequence ID" value="KAG2936884.1"/>
    <property type="molecule type" value="Genomic_DNA"/>
</dbReference>
<dbReference type="Proteomes" id="UP000736787">
    <property type="component" value="Unassembled WGS sequence"/>
</dbReference>
<evidence type="ECO:0000313" key="3">
    <source>
        <dbReference type="EMBL" id="KAG2936884.1"/>
    </source>
</evidence>
<evidence type="ECO:0000256" key="1">
    <source>
        <dbReference type="SAM" id="MobiDB-lite"/>
    </source>
</evidence>
<sequence length="230" mass="25768">MNIFVCGDPRGHHTAIVLRIDKNPDTEYPISVETGEMLTRDNCTKLAKGRFGNRFKHERLLRGVREEMTEKSAQSDVLSSVYHGEAEHRSNSSNNTKALRKSSTGSALSPVMALKGRPSEETAIETAHTEGAILDDEGDSRQAVLTSRTLSTAVFQSVRSVNVGEPPMEPVASEEKTQWCLSCNFQPQPCYKNLRNVYFLPAVWICGRVKFRIAQRVTKLMEKDAQVRKK</sequence>
<evidence type="ECO:0000313" key="5">
    <source>
        <dbReference type="Proteomes" id="UP000697107"/>
    </source>
</evidence>
<feature type="compositionally biased region" description="Polar residues" evidence="1">
    <location>
        <begin position="91"/>
        <end position="107"/>
    </location>
</feature>
<dbReference type="EMBL" id="RCMI01000309">
    <property type="protein sequence ID" value="KAG2918386.1"/>
    <property type="molecule type" value="Genomic_DNA"/>
</dbReference>
<dbReference type="Proteomes" id="UP000774804">
    <property type="component" value="Unassembled WGS sequence"/>
</dbReference>
<organism evidence="4 5">
    <name type="scientific">Phytophthora cactorum</name>
    <dbReference type="NCBI Taxonomy" id="29920"/>
    <lineage>
        <taxon>Eukaryota</taxon>
        <taxon>Sar</taxon>
        <taxon>Stramenopiles</taxon>
        <taxon>Oomycota</taxon>
        <taxon>Peronosporomycetes</taxon>
        <taxon>Peronosporales</taxon>
        <taxon>Peronosporaceae</taxon>
        <taxon>Phytophthora</taxon>
    </lineage>
</organism>
<evidence type="ECO:0000313" key="2">
    <source>
        <dbReference type="EMBL" id="KAG2918386.1"/>
    </source>
</evidence>
<proteinExistence type="predicted"/>
<evidence type="ECO:0000313" key="4">
    <source>
        <dbReference type="EMBL" id="KAG2981608.1"/>
    </source>
</evidence>
<dbReference type="AlphaFoldDB" id="A0A8T1FWS9"/>
<comment type="caution">
    <text evidence="4">The sequence shown here is derived from an EMBL/GenBank/DDBJ whole genome shotgun (WGS) entry which is preliminary data.</text>
</comment>
<dbReference type="VEuPathDB" id="FungiDB:PC110_g19828"/>
<accession>A0A8T1FWS9</accession>
<protein>
    <submittedName>
        <fullName evidence="4">Uncharacterized protein</fullName>
    </submittedName>
</protein>
<feature type="region of interest" description="Disordered" evidence="1">
    <location>
        <begin position="83"/>
        <end position="118"/>
    </location>
</feature>
<dbReference type="Proteomes" id="UP000697107">
    <property type="component" value="Unassembled WGS sequence"/>
</dbReference>
<dbReference type="EMBL" id="RCML01000303">
    <property type="protein sequence ID" value="KAG2981608.1"/>
    <property type="molecule type" value="Genomic_DNA"/>
</dbReference>
<dbReference type="VEuPathDB" id="FungiDB:PC110_g19829"/>
<reference evidence="4" key="1">
    <citation type="submission" date="2018-10" db="EMBL/GenBank/DDBJ databases">
        <title>Effector identification in a new, highly contiguous assembly of the strawberry crown rot pathogen Phytophthora cactorum.</title>
        <authorList>
            <person name="Armitage A.D."/>
            <person name="Nellist C.F."/>
            <person name="Bates H."/>
            <person name="Vickerstaff R.J."/>
            <person name="Harrison R.J."/>
        </authorList>
    </citation>
    <scope>NUCLEOTIDE SEQUENCE</scope>
    <source>
        <strain evidence="2">4032</strain>
        <strain evidence="3">4040</strain>
        <strain evidence="4">P415</strain>
    </source>
</reference>